<keyword evidence="2" id="KW-1185">Reference proteome</keyword>
<protein>
    <submittedName>
        <fullName evidence="1">Uncharacterized protein</fullName>
    </submittedName>
</protein>
<evidence type="ECO:0000313" key="1">
    <source>
        <dbReference type="EMBL" id="SNY83928.1"/>
    </source>
</evidence>
<name>A0A285LG41_9NOCA</name>
<proteinExistence type="predicted"/>
<accession>A0A285LG41</accession>
<dbReference type="EMBL" id="OBEG01000003">
    <property type="protein sequence ID" value="SNY83928.1"/>
    <property type="molecule type" value="Genomic_DNA"/>
</dbReference>
<reference evidence="2" key="1">
    <citation type="submission" date="2017-09" db="EMBL/GenBank/DDBJ databases">
        <authorList>
            <person name="Varghese N."/>
            <person name="Submissions S."/>
        </authorList>
    </citation>
    <scope>NUCLEOTIDE SEQUENCE [LARGE SCALE GENOMIC DNA]</scope>
    <source>
        <strain evidence="2">DSM 45537</strain>
    </source>
</reference>
<evidence type="ECO:0000313" key="2">
    <source>
        <dbReference type="Proteomes" id="UP000219565"/>
    </source>
</evidence>
<gene>
    <name evidence="1" type="ORF">SAMN04244553_3579</name>
</gene>
<organism evidence="1 2">
    <name type="scientific">Nocardia amikacinitolerans</name>
    <dbReference type="NCBI Taxonomy" id="756689"/>
    <lineage>
        <taxon>Bacteria</taxon>
        <taxon>Bacillati</taxon>
        <taxon>Actinomycetota</taxon>
        <taxon>Actinomycetes</taxon>
        <taxon>Mycobacteriales</taxon>
        <taxon>Nocardiaceae</taxon>
        <taxon>Nocardia</taxon>
    </lineage>
</organism>
<dbReference type="AlphaFoldDB" id="A0A285LG41"/>
<dbReference type="OrthoDB" id="4565836at2"/>
<sequence>MSEEPEIVESVSFPAADAVTSEAPRYRDINGIGVTDKFIAFMQQALHGRLPELGEVAEADPQIRYLAEELTVVHLPEWRNPAGRKLADPTVTSIKGAPRLADYLFQRGWRHHPELEQIRWVPTPGGPPGPYDTGLHVTPDENGEWPMPDPEEFYDIDDIDVRQLEDGTWAAAHPRGLAFQAPTKSEAYAGLVEKIRTKIKEARDGVEG</sequence>
<dbReference type="Proteomes" id="UP000219565">
    <property type="component" value="Unassembled WGS sequence"/>
</dbReference>
<dbReference type="RefSeq" id="WP_097245820.1">
    <property type="nucleotide sequence ID" value="NZ_OBEG01000003.1"/>
</dbReference>